<dbReference type="EMBL" id="JAFKCV010000011">
    <property type="protein sequence ID" value="MBN7826849.1"/>
    <property type="molecule type" value="Genomic_DNA"/>
</dbReference>
<keyword evidence="4" id="KW-0285">Flavoprotein</keyword>
<dbReference type="AlphaFoldDB" id="A0A939DQ06"/>
<keyword evidence="5 12" id="KW-0808">Transferase</keyword>
<evidence type="ECO:0000313" key="12">
    <source>
        <dbReference type="EMBL" id="MBN7826849.1"/>
    </source>
</evidence>
<comment type="caution">
    <text evidence="12">The sequence shown here is derived from an EMBL/GenBank/DDBJ whole genome shotgun (WGS) entry which is preliminary data.</text>
</comment>
<dbReference type="PIRSF" id="PIRSF006268">
    <property type="entry name" value="ApbE"/>
    <property type="match status" value="1"/>
</dbReference>
<keyword evidence="6 11" id="KW-0479">Metal-binding</keyword>
<accession>A0A939DQ06</accession>
<proteinExistence type="inferred from homology"/>
<dbReference type="GO" id="GO:0046872">
    <property type="term" value="F:metal ion binding"/>
    <property type="evidence" value="ECO:0007669"/>
    <property type="project" value="UniProtKB-KW"/>
</dbReference>
<keyword evidence="8 11" id="KW-0460">Magnesium</keyword>
<name>A0A939DQ06_9ALTE</name>
<reference evidence="12" key="1">
    <citation type="submission" date="2021-03" db="EMBL/GenBank/DDBJ databases">
        <title>novel species isolated from a fishpond in China.</title>
        <authorList>
            <person name="Lu H."/>
            <person name="Cai Z."/>
        </authorList>
    </citation>
    <scope>NUCLEOTIDE SEQUENCE</scope>
    <source>
        <strain evidence="12">JCM 30855</strain>
    </source>
</reference>
<dbReference type="Proteomes" id="UP000664654">
    <property type="component" value="Unassembled WGS sequence"/>
</dbReference>
<sequence>MASPCELLIDGQDRDLATQLTTLAWSEARRIEHKYSRYRDDNLCHRINHSQGQAVPIDEETFRLLSFADTCYRLSDGLFDITSGVLRRVWKFDGSDNLPTFAQVNPLLEFVGWEKLSFDQHFLRMPAGFELDFGGIGKEYAVDSVTKHCLQLAPRTSVLVNFGGDIQVSRPRVQGRSWHIGIEDPNRADSATRLLKIYQGGLATSGDARRFLLKDGIRYSHILNPKTGFPVKDAPRSVTVAAAHCIQAGMLATLSLLQGPEAEDFLKAQQVDFWICR</sequence>
<evidence type="ECO:0000313" key="13">
    <source>
        <dbReference type="Proteomes" id="UP000664654"/>
    </source>
</evidence>
<organism evidence="12 13">
    <name type="scientific">Bowmanella dokdonensis</name>
    <dbReference type="NCBI Taxonomy" id="751969"/>
    <lineage>
        <taxon>Bacteria</taxon>
        <taxon>Pseudomonadati</taxon>
        <taxon>Pseudomonadota</taxon>
        <taxon>Gammaproteobacteria</taxon>
        <taxon>Alteromonadales</taxon>
        <taxon>Alteromonadaceae</taxon>
        <taxon>Bowmanella</taxon>
    </lineage>
</organism>
<comment type="cofactor">
    <cofactor evidence="11">
        <name>Mg(2+)</name>
        <dbReference type="ChEBI" id="CHEBI:18420"/>
    </cofactor>
    <cofactor evidence="11">
        <name>Mn(2+)</name>
        <dbReference type="ChEBI" id="CHEBI:29035"/>
    </cofactor>
    <text evidence="11">Magnesium. Can also use manganese.</text>
</comment>
<evidence type="ECO:0000256" key="4">
    <source>
        <dbReference type="ARBA" id="ARBA00022630"/>
    </source>
</evidence>
<dbReference type="EC" id="2.7.1.180" evidence="2"/>
<keyword evidence="7" id="KW-0274">FAD</keyword>
<evidence type="ECO:0000256" key="11">
    <source>
        <dbReference type="PIRSR" id="PIRSR006268-2"/>
    </source>
</evidence>
<evidence type="ECO:0000256" key="1">
    <source>
        <dbReference type="ARBA" id="ARBA00008282"/>
    </source>
</evidence>
<comment type="similarity">
    <text evidence="1">Belongs to the ApbE family.</text>
</comment>
<keyword evidence="13" id="KW-1185">Reference proteome</keyword>
<evidence type="ECO:0000256" key="2">
    <source>
        <dbReference type="ARBA" id="ARBA00011955"/>
    </source>
</evidence>
<dbReference type="PANTHER" id="PTHR30040">
    <property type="entry name" value="THIAMINE BIOSYNTHESIS LIPOPROTEIN APBE"/>
    <property type="match status" value="1"/>
</dbReference>
<dbReference type="InterPro" id="IPR003374">
    <property type="entry name" value="ApbE-like_sf"/>
</dbReference>
<evidence type="ECO:0000256" key="3">
    <source>
        <dbReference type="ARBA" id="ARBA00016337"/>
    </source>
</evidence>
<dbReference type="Pfam" id="PF02424">
    <property type="entry name" value="ApbE"/>
    <property type="match status" value="1"/>
</dbReference>
<feature type="binding site" evidence="11">
    <location>
        <position position="253"/>
    </location>
    <ligand>
        <name>Mg(2+)</name>
        <dbReference type="ChEBI" id="CHEBI:18420"/>
    </ligand>
</feature>
<evidence type="ECO:0000256" key="8">
    <source>
        <dbReference type="ARBA" id="ARBA00022842"/>
    </source>
</evidence>
<dbReference type="GO" id="GO:0016740">
    <property type="term" value="F:transferase activity"/>
    <property type="evidence" value="ECO:0007669"/>
    <property type="project" value="UniProtKB-KW"/>
</dbReference>
<protein>
    <recommendedName>
        <fullName evidence="3">FAD:protein FMN transferase</fullName>
        <ecNumber evidence="2">2.7.1.180</ecNumber>
    </recommendedName>
    <alternativeName>
        <fullName evidence="9">Flavin transferase</fullName>
    </alternativeName>
</protein>
<evidence type="ECO:0000256" key="7">
    <source>
        <dbReference type="ARBA" id="ARBA00022827"/>
    </source>
</evidence>
<evidence type="ECO:0000256" key="5">
    <source>
        <dbReference type="ARBA" id="ARBA00022679"/>
    </source>
</evidence>
<evidence type="ECO:0000256" key="9">
    <source>
        <dbReference type="ARBA" id="ARBA00031306"/>
    </source>
</evidence>
<evidence type="ECO:0000256" key="6">
    <source>
        <dbReference type="ARBA" id="ARBA00022723"/>
    </source>
</evidence>
<evidence type="ECO:0000256" key="10">
    <source>
        <dbReference type="ARBA" id="ARBA00048540"/>
    </source>
</evidence>
<comment type="catalytic activity">
    <reaction evidence="10">
        <text>L-threonyl-[protein] + FAD = FMN-L-threonyl-[protein] + AMP + H(+)</text>
        <dbReference type="Rhea" id="RHEA:36847"/>
        <dbReference type="Rhea" id="RHEA-COMP:11060"/>
        <dbReference type="Rhea" id="RHEA-COMP:11061"/>
        <dbReference type="ChEBI" id="CHEBI:15378"/>
        <dbReference type="ChEBI" id="CHEBI:30013"/>
        <dbReference type="ChEBI" id="CHEBI:57692"/>
        <dbReference type="ChEBI" id="CHEBI:74257"/>
        <dbReference type="ChEBI" id="CHEBI:456215"/>
        <dbReference type="EC" id="2.7.1.180"/>
    </reaction>
</comment>
<dbReference type="Gene3D" id="3.10.520.10">
    <property type="entry name" value="ApbE-like domains"/>
    <property type="match status" value="1"/>
</dbReference>
<dbReference type="PANTHER" id="PTHR30040:SF2">
    <property type="entry name" value="FAD:PROTEIN FMN TRANSFERASE"/>
    <property type="match status" value="1"/>
</dbReference>
<feature type="binding site" evidence="11">
    <location>
        <position position="135"/>
    </location>
    <ligand>
        <name>Mg(2+)</name>
        <dbReference type="ChEBI" id="CHEBI:18420"/>
    </ligand>
</feature>
<dbReference type="InterPro" id="IPR024932">
    <property type="entry name" value="ApbE"/>
</dbReference>
<gene>
    <name evidence="12" type="ORF">J0A66_16555</name>
</gene>
<dbReference type="SUPFAM" id="SSF143631">
    <property type="entry name" value="ApbE-like"/>
    <property type="match status" value="1"/>
</dbReference>